<accession>A0A915HTR4</accession>
<organism evidence="9 10">
    <name type="scientific">Romanomermis culicivorax</name>
    <name type="common">Nematode worm</name>
    <dbReference type="NCBI Taxonomy" id="13658"/>
    <lineage>
        <taxon>Eukaryota</taxon>
        <taxon>Metazoa</taxon>
        <taxon>Ecdysozoa</taxon>
        <taxon>Nematoda</taxon>
        <taxon>Enoplea</taxon>
        <taxon>Dorylaimia</taxon>
        <taxon>Mermithida</taxon>
        <taxon>Mermithoidea</taxon>
        <taxon>Mermithidae</taxon>
        <taxon>Romanomermis</taxon>
    </lineage>
</organism>
<evidence type="ECO:0000256" key="6">
    <source>
        <dbReference type="ARBA" id="ARBA00023157"/>
    </source>
</evidence>
<dbReference type="InterPro" id="IPR036249">
    <property type="entry name" value="Thioredoxin-like_sf"/>
</dbReference>
<dbReference type="InterPro" id="IPR050217">
    <property type="entry name" value="Peroxiredoxin"/>
</dbReference>
<dbReference type="GO" id="GO:0008379">
    <property type="term" value="F:thioredoxin peroxidase activity"/>
    <property type="evidence" value="ECO:0007669"/>
    <property type="project" value="TreeGrafter"/>
</dbReference>
<keyword evidence="5" id="KW-0560">Oxidoreductase</keyword>
<evidence type="ECO:0000313" key="9">
    <source>
        <dbReference type="Proteomes" id="UP000887565"/>
    </source>
</evidence>
<dbReference type="Proteomes" id="UP000887565">
    <property type="component" value="Unplaced"/>
</dbReference>
<keyword evidence="6" id="KW-1015">Disulfide bond</keyword>
<dbReference type="Gene3D" id="3.40.30.10">
    <property type="entry name" value="Glutaredoxin"/>
    <property type="match status" value="1"/>
</dbReference>
<dbReference type="AlphaFoldDB" id="A0A915HTR4"/>
<evidence type="ECO:0000256" key="7">
    <source>
        <dbReference type="ARBA" id="ARBA00049091"/>
    </source>
</evidence>
<dbReference type="EC" id="1.11.1.24" evidence="3"/>
<comment type="catalytic activity">
    <reaction evidence="7">
        <text>a hydroperoxide + [thioredoxin]-dithiol = an alcohol + [thioredoxin]-disulfide + H2O</text>
        <dbReference type="Rhea" id="RHEA:62620"/>
        <dbReference type="Rhea" id="RHEA-COMP:10698"/>
        <dbReference type="Rhea" id="RHEA-COMP:10700"/>
        <dbReference type="ChEBI" id="CHEBI:15377"/>
        <dbReference type="ChEBI" id="CHEBI:29950"/>
        <dbReference type="ChEBI" id="CHEBI:30879"/>
        <dbReference type="ChEBI" id="CHEBI:35924"/>
        <dbReference type="ChEBI" id="CHEBI:50058"/>
        <dbReference type="EC" id="1.11.1.24"/>
    </reaction>
</comment>
<dbReference type="GO" id="GO:0045454">
    <property type="term" value="P:cell redox homeostasis"/>
    <property type="evidence" value="ECO:0007669"/>
    <property type="project" value="TreeGrafter"/>
</dbReference>
<dbReference type="WBParaSite" id="nRc.2.0.1.t04785-RA">
    <property type="protein sequence ID" value="nRc.2.0.1.t04785-RA"/>
    <property type="gene ID" value="nRc.2.0.1.g04785"/>
</dbReference>
<dbReference type="Pfam" id="PF00578">
    <property type="entry name" value="AhpC-TSA"/>
    <property type="match status" value="1"/>
</dbReference>
<evidence type="ECO:0000256" key="4">
    <source>
        <dbReference type="ARBA" id="ARBA00022490"/>
    </source>
</evidence>
<comment type="similarity">
    <text evidence="2">Belongs to the peroxiredoxin family. AhpC/Prx1 subfamily.</text>
</comment>
<keyword evidence="9" id="KW-1185">Reference proteome</keyword>
<dbReference type="GO" id="GO:0005829">
    <property type="term" value="C:cytosol"/>
    <property type="evidence" value="ECO:0007669"/>
    <property type="project" value="TreeGrafter"/>
</dbReference>
<dbReference type="InterPro" id="IPR000866">
    <property type="entry name" value="AhpC/TSA"/>
</dbReference>
<evidence type="ECO:0000256" key="1">
    <source>
        <dbReference type="ARBA" id="ARBA00004496"/>
    </source>
</evidence>
<dbReference type="GO" id="GO:0042744">
    <property type="term" value="P:hydrogen peroxide catabolic process"/>
    <property type="evidence" value="ECO:0007669"/>
    <property type="project" value="TreeGrafter"/>
</dbReference>
<dbReference type="PANTHER" id="PTHR10681">
    <property type="entry name" value="THIOREDOXIN PEROXIDASE"/>
    <property type="match status" value="1"/>
</dbReference>
<comment type="subcellular location">
    <subcellularLocation>
        <location evidence="1">Cytoplasm</location>
    </subcellularLocation>
</comment>
<evidence type="ECO:0000256" key="2">
    <source>
        <dbReference type="ARBA" id="ARBA00009796"/>
    </source>
</evidence>
<feature type="domain" description="Alkyl hydroperoxide reductase subunit C/ Thiol specific antioxidant" evidence="8">
    <location>
        <begin position="8"/>
        <end position="46"/>
    </location>
</feature>
<keyword evidence="4" id="KW-0963">Cytoplasm</keyword>
<evidence type="ECO:0000256" key="5">
    <source>
        <dbReference type="ARBA" id="ARBA00023002"/>
    </source>
</evidence>
<dbReference type="GO" id="GO:0019430">
    <property type="term" value="P:removal of superoxide radicals"/>
    <property type="evidence" value="ECO:0007669"/>
    <property type="project" value="TreeGrafter"/>
</dbReference>
<reference evidence="10" key="1">
    <citation type="submission" date="2022-11" db="UniProtKB">
        <authorList>
            <consortium name="WormBaseParasite"/>
        </authorList>
    </citation>
    <scope>IDENTIFICATION</scope>
</reference>
<evidence type="ECO:0000256" key="3">
    <source>
        <dbReference type="ARBA" id="ARBA00013017"/>
    </source>
</evidence>
<evidence type="ECO:0000259" key="8">
    <source>
        <dbReference type="Pfam" id="PF00578"/>
    </source>
</evidence>
<dbReference type="SUPFAM" id="SSF52833">
    <property type="entry name" value="Thioredoxin-like"/>
    <property type="match status" value="1"/>
</dbReference>
<name>A0A915HTR4_ROMCU</name>
<proteinExistence type="inferred from homology"/>
<sequence length="47" mass="5346">MSCGIARIGKPAPDFECQAVVDNDFKTVKLSDYKGKYVVLFFYPRDL</sequence>
<dbReference type="PANTHER" id="PTHR10681:SF161">
    <property type="entry name" value="PEROXIREDOXIN-2"/>
    <property type="match status" value="1"/>
</dbReference>
<evidence type="ECO:0000313" key="10">
    <source>
        <dbReference type="WBParaSite" id="nRc.2.0.1.t04785-RA"/>
    </source>
</evidence>
<protein>
    <recommendedName>
        <fullName evidence="3">thioredoxin-dependent peroxiredoxin</fullName>
        <ecNumber evidence="3">1.11.1.24</ecNumber>
    </recommendedName>
</protein>